<dbReference type="InterPro" id="IPR011663">
    <property type="entry name" value="UTRA"/>
</dbReference>
<dbReference type="Pfam" id="PF07702">
    <property type="entry name" value="UTRA"/>
    <property type="match status" value="1"/>
</dbReference>
<evidence type="ECO:0000259" key="4">
    <source>
        <dbReference type="PROSITE" id="PS50949"/>
    </source>
</evidence>
<sequence>MPTNTATRTPVWKSILGTLTDDIAAGRYTPGDKLPTEAELARRFGVNRHTVRRALADMAEAGTVFPRRGAGVYVAQKPTDYPLGERVRFQTNLRAAGRLPSRRAHLIETRAADASEAEALALAPGDLVHSYDGLSLADDQPLALFRSVFPATRLPGLPDALRRHQSITDSLRAIGIPDYTRAWTRVAARLASPTQAGHLQIREGAPVLRTVSLNVDPEGQPLEYGRTWFSGDQVTLTLGDALPENEPEKDMDN</sequence>
<dbReference type="STRING" id="1641875.XM53_13795"/>
<dbReference type="Pfam" id="PF00392">
    <property type="entry name" value="GntR"/>
    <property type="match status" value="1"/>
</dbReference>
<dbReference type="PRINTS" id="PR00035">
    <property type="entry name" value="HTHGNTR"/>
</dbReference>
<organism evidence="5 6">
    <name type="scientific">Roseovarius atlanticus</name>
    <dbReference type="NCBI Taxonomy" id="1641875"/>
    <lineage>
        <taxon>Bacteria</taxon>
        <taxon>Pseudomonadati</taxon>
        <taxon>Pseudomonadota</taxon>
        <taxon>Alphaproteobacteria</taxon>
        <taxon>Rhodobacterales</taxon>
        <taxon>Roseobacteraceae</taxon>
        <taxon>Roseovarius</taxon>
    </lineage>
</organism>
<evidence type="ECO:0000313" key="6">
    <source>
        <dbReference type="Proteomes" id="UP000051295"/>
    </source>
</evidence>
<dbReference type="InterPro" id="IPR000524">
    <property type="entry name" value="Tscrpt_reg_HTH_GntR"/>
</dbReference>
<dbReference type="Gene3D" id="3.40.1410.10">
    <property type="entry name" value="Chorismate lyase-like"/>
    <property type="match status" value="1"/>
</dbReference>
<dbReference type="PANTHER" id="PTHR44846:SF1">
    <property type="entry name" value="MANNOSYL-D-GLYCERATE TRANSPORT_METABOLISM SYSTEM REPRESSOR MNGR-RELATED"/>
    <property type="match status" value="1"/>
</dbReference>
<dbReference type="PROSITE" id="PS50949">
    <property type="entry name" value="HTH_GNTR"/>
    <property type="match status" value="1"/>
</dbReference>
<dbReference type="GO" id="GO:0003677">
    <property type="term" value="F:DNA binding"/>
    <property type="evidence" value="ECO:0007669"/>
    <property type="project" value="UniProtKB-KW"/>
</dbReference>
<dbReference type="SMART" id="SM00345">
    <property type="entry name" value="HTH_GNTR"/>
    <property type="match status" value="1"/>
</dbReference>
<dbReference type="Gene3D" id="1.10.10.10">
    <property type="entry name" value="Winged helix-like DNA-binding domain superfamily/Winged helix DNA-binding domain"/>
    <property type="match status" value="1"/>
</dbReference>
<dbReference type="InterPro" id="IPR028978">
    <property type="entry name" value="Chorismate_lyase_/UTRA_dom_sf"/>
</dbReference>
<dbReference type="NCBIfam" id="TIGR02325">
    <property type="entry name" value="C_P_lyase_phnF"/>
    <property type="match status" value="1"/>
</dbReference>
<evidence type="ECO:0000256" key="2">
    <source>
        <dbReference type="ARBA" id="ARBA00023125"/>
    </source>
</evidence>
<proteinExistence type="predicted"/>
<dbReference type="RefSeq" id="WP_057794293.1">
    <property type="nucleotide sequence ID" value="NZ_LAXJ01000016.1"/>
</dbReference>
<dbReference type="SUPFAM" id="SSF64288">
    <property type="entry name" value="Chorismate lyase-like"/>
    <property type="match status" value="1"/>
</dbReference>
<dbReference type="AlphaFoldDB" id="A0A0T5NS76"/>
<dbReference type="EMBL" id="LAXJ01000016">
    <property type="protein sequence ID" value="KRS11787.1"/>
    <property type="molecule type" value="Genomic_DNA"/>
</dbReference>
<dbReference type="PATRIC" id="fig|1641875.4.peg.557"/>
<evidence type="ECO:0000313" key="5">
    <source>
        <dbReference type="EMBL" id="KRS11787.1"/>
    </source>
</evidence>
<dbReference type="OrthoDB" id="9800645at2"/>
<name>A0A0T5NS76_9RHOB</name>
<dbReference type="InterPro" id="IPR050679">
    <property type="entry name" value="Bact_HTH_transcr_reg"/>
</dbReference>
<dbReference type="CDD" id="cd07377">
    <property type="entry name" value="WHTH_GntR"/>
    <property type="match status" value="1"/>
</dbReference>
<dbReference type="GO" id="GO:0045892">
    <property type="term" value="P:negative regulation of DNA-templated transcription"/>
    <property type="evidence" value="ECO:0007669"/>
    <property type="project" value="TreeGrafter"/>
</dbReference>
<accession>A0A0T5NS76</accession>
<keyword evidence="1" id="KW-0805">Transcription regulation</keyword>
<protein>
    <submittedName>
        <fullName evidence="5">GntR family transcriptional regulator</fullName>
    </submittedName>
</protein>
<keyword evidence="6" id="KW-1185">Reference proteome</keyword>
<dbReference type="SMART" id="SM00866">
    <property type="entry name" value="UTRA"/>
    <property type="match status" value="1"/>
</dbReference>
<dbReference type="InterPro" id="IPR036390">
    <property type="entry name" value="WH_DNA-bd_sf"/>
</dbReference>
<dbReference type="PANTHER" id="PTHR44846">
    <property type="entry name" value="MANNOSYL-D-GLYCERATE TRANSPORT/METABOLISM SYSTEM REPRESSOR MNGR-RELATED"/>
    <property type="match status" value="1"/>
</dbReference>
<keyword evidence="2" id="KW-0238">DNA-binding</keyword>
<dbReference type="InterPro" id="IPR036388">
    <property type="entry name" value="WH-like_DNA-bd_sf"/>
</dbReference>
<dbReference type="GO" id="GO:0003700">
    <property type="term" value="F:DNA-binding transcription factor activity"/>
    <property type="evidence" value="ECO:0007669"/>
    <property type="project" value="InterPro"/>
</dbReference>
<gene>
    <name evidence="5" type="ORF">XM53_13795</name>
</gene>
<comment type="caution">
    <text evidence="5">The sequence shown here is derived from an EMBL/GenBank/DDBJ whole genome shotgun (WGS) entry which is preliminary data.</text>
</comment>
<reference evidence="5 6" key="1">
    <citation type="submission" date="2015-04" db="EMBL/GenBank/DDBJ databases">
        <title>The draft genome sequence of Roseovarius sp.R12b.</title>
        <authorList>
            <person name="Li G."/>
            <person name="Lai Q."/>
            <person name="Shao Z."/>
            <person name="Yan P."/>
        </authorList>
    </citation>
    <scope>NUCLEOTIDE SEQUENCE [LARGE SCALE GENOMIC DNA]</scope>
    <source>
        <strain evidence="5 6">R12B</strain>
    </source>
</reference>
<evidence type="ECO:0000256" key="1">
    <source>
        <dbReference type="ARBA" id="ARBA00023015"/>
    </source>
</evidence>
<dbReference type="Proteomes" id="UP000051295">
    <property type="component" value="Unassembled WGS sequence"/>
</dbReference>
<dbReference type="SUPFAM" id="SSF46785">
    <property type="entry name" value="Winged helix' DNA-binding domain"/>
    <property type="match status" value="1"/>
</dbReference>
<dbReference type="InterPro" id="IPR012702">
    <property type="entry name" value="CP_lyase_PhnF"/>
</dbReference>
<evidence type="ECO:0000256" key="3">
    <source>
        <dbReference type="ARBA" id="ARBA00023163"/>
    </source>
</evidence>
<keyword evidence="3" id="KW-0804">Transcription</keyword>
<feature type="domain" description="HTH gntR-type" evidence="4">
    <location>
        <begin position="9"/>
        <end position="77"/>
    </location>
</feature>